<keyword evidence="10" id="KW-0547">Nucleotide-binding</keyword>
<reference evidence="10 11" key="1">
    <citation type="submission" date="2022-07" db="EMBL/GenBank/DDBJ databases">
        <authorList>
            <person name="Xamxidin M."/>
            <person name="Wu M."/>
        </authorList>
    </citation>
    <scope>NUCLEOTIDE SEQUENCE [LARGE SCALE GENOMIC DNA]</scope>
    <source>
        <strain evidence="10 11">NBRC 111650</strain>
    </source>
</reference>
<comment type="caution">
    <text evidence="10">The sequence shown here is derived from an EMBL/GenBank/DDBJ whole genome shotgun (WGS) entry which is preliminary data.</text>
</comment>
<evidence type="ECO:0000313" key="11">
    <source>
        <dbReference type="Proteomes" id="UP001204142"/>
    </source>
</evidence>
<dbReference type="SMART" id="SM00448">
    <property type="entry name" value="REC"/>
    <property type="match status" value="1"/>
</dbReference>
<comment type="catalytic activity">
    <reaction evidence="1">
        <text>ATP + protein L-histidine = ADP + protein N-phospho-L-histidine.</text>
        <dbReference type="EC" id="2.7.13.3"/>
    </reaction>
</comment>
<dbReference type="Pfam" id="PF02518">
    <property type="entry name" value="HATPase_c"/>
    <property type="match status" value="1"/>
</dbReference>
<dbReference type="InterPro" id="IPR005467">
    <property type="entry name" value="His_kinase_dom"/>
</dbReference>
<dbReference type="InterPro" id="IPR004358">
    <property type="entry name" value="Sig_transdc_His_kin-like_C"/>
</dbReference>
<evidence type="ECO:0000259" key="9">
    <source>
        <dbReference type="PROSITE" id="PS50110"/>
    </source>
</evidence>
<evidence type="ECO:0000256" key="4">
    <source>
        <dbReference type="ARBA" id="ARBA00022679"/>
    </source>
</evidence>
<keyword evidence="7" id="KW-0812">Transmembrane</keyword>
<feature type="transmembrane region" description="Helical" evidence="7">
    <location>
        <begin position="27"/>
        <end position="48"/>
    </location>
</feature>
<evidence type="ECO:0000256" key="2">
    <source>
        <dbReference type="ARBA" id="ARBA00012438"/>
    </source>
</evidence>
<dbReference type="CDD" id="cd00082">
    <property type="entry name" value="HisKA"/>
    <property type="match status" value="1"/>
</dbReference>
<dbReference type="CDD" id="cd16922">
    <property type="entry name" value="HATPase_EvgS-ArcB-TorS-like"/>
    <property type="match status" value="1"/>
</dbReference>
<evidence type="ECO:0000256" key="7">
    <source>
        <dbReference type="SAM" id="Phobius"/>
    </source>
</evidence>
<name>A0ABT1WF47_9BURK</name>
<keyword evidence="3 6" id="KW-0597">Phosphoprotein</keyword>
<dbReference type="Pfam" id="PF00512">
    <property type="entry name" value="HisKA"/>
    <property type="match status" value="1"/>
</dbReference>
<sequence>MHSSTDNNIPDSSSFFGALFRQTRSLWLARPVSLSLFVFSLLSALVFWSQISQLAWLGQVLLLSVTAALAGITGGWLARVWLVSKLWGNPAAVHLFQPDTCPHAGQIIDILIDRVESADRENALLTSAFRQSTERIQGIQQGINGFVMVLSVPAVGQPQVEFVDESIQRFLPVQRDDVRADWSELLKPVQAKYRDPLSQLIVSKVAFPQRESLVLALNRRAGEPPMYLQVTALRRVVHGGIHLMLVWMDVTALVQAREEAEAADQAKSEFLATMSHELRTPLNAIVGFARLLEDNASDPHQKADAHNISSAANSLNLILTDILDYSRIQANGIRLEAFAFDLDALVRQVADLNRPLALQRCLDFAYSHEPHGSLWVRGDANRLRQVIQNLVSNALKFTEQGFVRIRLLTSAPVHGRVDAFIEISDSGIGISQASLRKLFNRFTQANRGINRQFGGTGLGLAISKGLVDLMGGRIEVTSEPGVGSVFTVSLNLPVAQREQPAAVSAPDEEARGVMDILIVDDHPMNLKLLNRYLSKRGHRVVQAESGAEALKLAHDMRFDLVLMDIDMPEMDGHEATKQLRADASSASAHSFVCALSGLSDQTTVQASMACGMQEHLVKPVQFDKLDALLSRLINLRAEQHGTQDA</sequence>
<feature type="domain" description="Response regulatory" evidence="9">
    <location>
        <begin position="515"/>
        <end position="633"/>
    </location>
</feature>
<dbReference type="PANTHER" id="PTHR43047">
    <property type="entry name" value="TWO-COMPONENT HISTIDINE PROTEIN KINASE"/>
    <property type="match status" value="1"/>
</dbReference>
<dbReference type="SUPFAM" id="SSF55874">
    <property type="entry name" value="ATPase domain of HSP90 chaperone/DNA topoisomerase II/histidine kinase"/>
    <property type="match status" value="1"/>
</dbReference>
<feature type="modified residue" description="4-aspartylphosphate" evidence="6">
    <location>
        <position position="564"/>
    </location>
</feature>
<keyword evidence="10" id="KW-0067">ATP-binding</keyword>
<evidence type="ECO:0000256" key="6">
    <source>
        <dbReference type="PROSITE-ProRule" id="PRU00169"/>
    </source>
</evidence>
<dbReference type="GO" id="GO:0005524">
    <property type="term" value="F:ATP binding"/>
    <property type="evidence" value="ECO:0007669"/>
    <property type="project" value="UniProtKB-KW"/>
</dbReference>
<dbReference type="Gene3D" id="3.30.565.10">
    <property type="entry name" value="Histidine kinase-like ATPase, C-terminal domain"/>
    <property type="match status" value="1"/>
</dbReference>
<dbReference type="Proteomes" id="UP001204142">
    <property type="component" value="Unassembled WGS sequence"/>
</dbReference>
<keyword evidence="11" id="KW-1185">Reference proteome</keyword>
<dbReference type="SMART" id="SM00387">
    <property type="entry name" value="HATPase_c"/>
    <property type="match status" value="1"/>
</dbReference>
<keyword evidence="5" id="KW-0418">Kinase</keyword>
<dbReference type="CDD" id="cd17546">
    <property type="entry name" value="REC_hyHK_CKI1_RcsC-like"/>
    <property type="match status" value="1"/>
</dbReference>
<dbReference type="PROSITE" id="PS50109">
    <property type="entry name" value="HIS_KIN"/>
    <property type="match status" value="1"/>
</dbReference>
<dbReference type="EC" id="2.7.13.3" evidence="2"/>
<proteinExistence type="predicted"/>
<dbReference type="SMART" id="SM00388">
    <property type="entry name" value="HisKA"/>
    <property type="match status" value="1"/>
</dbReference>
<dbReference type="PROSITE" id="PS50110">
    <property type="entry name" value="RESPONSE_REGULATORY"/>
    <property type="match status" value="1"/>
</dbReference>
<dbReference type="EMBL" id="JANIGO010000002">
    <property type="protein sequence ID" value="MCQ8896119.1"/>
    <property type="molecule type" value="Genomic_DNA"/>
</dbReference>
<evidence type="ECO:0000256" key="5">
    <source>
        <dbReference type="ARBA" id="ARBA00022777"/>
    </source>
</evidence>
<dbReference type="PANTHER" id="PTHR43047:SF72">
    <property type="entry name" value="OSMOSENSING HISTIDINE PROTEIN KINASE SLN1"/>
    <property type="match status" value="1"/>
</dbReference>
<keyword evidence="7" id="KW-0472">Membrane</keyword>
<dbReference type="InterPro" id="IPR001789">
    <property type="entry name" value="Sig_transdc_resp-reg_receiver"/>
</dbReference>
<dbReference type="SUPFAM" id="SSF47384">
    <property type="entry name" value="Homodimeric domain of signal transducing histidine kinase"/>
    <property type="match status" value="1"/>
</dbReference>
<feature type="transmembrane region" description="Helical" evidence="7">
    <location>
        <begin position="60"/>
        <end position="82"/>
    </location>
</feature>
<keyword evidence="7" id="KW-1133">Transmembrane helix</keyword>
<evidence type="ECO:0000313" key="10">
    <source>
        <dbReference type="EMBL" id="MCQ8896119.1"/>
    </source>
</evidence>
<feature type="domain" description="Histidine kinase" evidence="8">
    <location>
        <begin position="273"/>
        <end position="494"/>
    </location>
</feature>
<evidence type="ECO:0000256" key="1">
    <source>
        <dbReference type="ARBA" id="ARBA00000085"/>
    </source>
</evidence>
<dbReference type="InterPro" id="IPR036097">
    <property type="entry name" value="HisK_dim/P_sf"/>
</dbReference>
<dbReference type="PRINTS" id="PR00344">
    <property type="entry name" value="BCTRLSENSOR"/>
</dbReference>
<dbReference type="InterPro" id="IPR003594">
    <property type="entry name" value="HATPase_dom"/>
</dbReference>
<dbReference type="InterPro" id="IPR003661">
    <property type="entry name" value="HisK_dim/P_dom"/>
</dbReference>
<dbReference type="Pfam" id="PF00072">
    <property type="entry name" value="Response_reg"/>
    <property type="match status" value="1"/>
</dbReference>
<accession>A0ABT1WF47</accession>
<organism evidence="10 11">
    <name type="scientific">Limnobacter humi</name>
    <dbReference type="NCBI Taxonomy" id="1778671"/>
    <lineage>
        <taxon>Bacteria</taxon>
        <taxon>Pseudomonadati</taxon>
        <taxon>Pseudomonadota</taxon>
        <taxon>Betaproteobacteria</taxon>
        <taxon>Burkholderiales</taxon>
        <taxon>Burkholderiaceae</taxon>
        <taxon>Limnobacter</taxon>
    </lineage>
</organism>
<dbReference type="InterPro" id="IPR011006">
    <property type="entry name" value="CheY-like_superfamily"/>
</dbReference>
<evidence type="ECO:0000256" key="3">
    <source>
        <dbReference type="ARBA" id="ARBA00022553"/>
    </source>
</evidence>
<dbReference type="Gene3D" id="1.10.287.130">
    <property type="match status" value="1"/>
</dbReference>
<dbReference type="InterPro" id="IPR036890">
    <property type="entry name" value="HATPase_C_sf"/>
</dbReference>
<dbReference type="SUPFAM" id="SSF52172">
    <property type="entry name" value="CheY-like"/>
    <property type="match status" value="1"/>
</dbReference>
<protein>
    <recommendedName>
        <fullName evidence="2">histidine kinase</fullName>
        <ecNumber evidence="2">2.7.13.3</ecNumber>
    </recommendedName>
</protein>
<evidence type="ECO:0000259" key="8">
    <source>
        <dbReference type="PROSITE" id="PS50109"/>
    </source>
</evidence>
<dbReference type="Gene3D" id="3.40.50.2300">
    <property type="match status" value="1"/>
</dbReference>
<gene>
    <name evidence="10" type="ORF">NQT62_06670</name>
</gene>
<keyword evidence="4" id="KW-0808">Transferase</keyword>